<protein>
    <submittedName>
        <fullName evidence="1">Uncharacterized protein</fullName>
    </submittedName>
</protein>
<gene>
    <name evidence="1" type="ORF">DB43_EO00070</name>
</gene>
<comment type="caution">
    <text evidence="1">The sequence shown here is derived from an EMBL/GenBank/DDBJ whole genome shotgun (WGS) entry which is preliminary data.</text>
</comment>
<evidence type="ECO:0000313" key="2">
    <source>
        <dbReference type="Proteomes" id="UP000031307"/>
    </source>
</evidence>
<reference evidence="1 2" key="1">
    <citation type="journal article" date="2014" name="Mol. Biol. Evol.">
        <title>Massive expansion of Ubiquitination-related gene families within the Chlamydiae.</title>
        <authorList>
            <person name="Domman D."/>
            <person name="Collingro A."/>
            <person name="Lagkouvardos I."/>
            <person name="Gehre L."/>
            <person name="Weinmaier T."/>
            <person name="Rattei T."/>
            <person name="Subtil A."/>
            <person name="Horn M."/>
        </authorList>
    </citation>
    <scope>NUCLEOTIDE SEQUENCE [LARGE SCALE GENOMIC DNA]</scope>
    <source>
        <strain evidence="1 2">OEW1</strain>
    </source>
</reference>
<dbReference type="AlphaFoldDB" id="A0A0C1C3T2"/>
<dbReference type="EMBL" id="JSAM01000034">
    <property type="protein sequence ID" value="KIA78171.1"/>
    <property type="molecule type" value="Genomic_DNA"/>
</dbReference>
<proteinExistence type="predicted"/>
<evidence type="ECO:0000313" key="1">
    <source>
        <dbReference type="EMBL" id="KIA78171.1"/>
    </source>
</evidence>
<dbReference type="Proteomes" id="UP000031307">
    <property type="component" value="Unassembled WGS sequence"/>
</dbReference>
<accession>A0A0C1C3T2</accession>
<dbReference type="RefSeq" id="WP_013924782.1">
    <property type="nucleotide sequence ID" value="NZ_BAWW01000038.1"/>
</dbReference>
<name>A0A0C1C3T2_9BACT</name>
<organism evidence="1 2">
    <name type="scientific">Parachlamydia acanthamoebae</name>
    <dbReference type="NCBI Taxonomy" id="83552"/>
    <lineage>
        <taxon>Bacteria</taxon>
        <taxon>Pseudomonadati</taxon>
        <taxon>Chlamydiota</taxon>
        <taxon>Chlamydiia</taxon>
        <taxon>Parachlamydiales</taxon>
        <taxon>Parachlamydiaceae</taxon>
        <taxon>Parachlamydia</taxon>
    </lineage>
</organism>
<dbReference type="PATRIC" id="fig|83552.4.peg.625"/>
<sequence length="126" mass="14621">MNIRTHFAYAIKDDQIIDFLNNLSWQVGLFGGRRLVLDVGFRGSLCINEMIKKLNVEHNRLCTAKLPAIIKKLEELDKKGDFFLAKSSLFQRAATSVRRFFGNYGYNRQANLDKLRSFEKMDQKNS</sequence>